<keyword evidence="2" id="KW-0812">Transmembrane</keyword>
<feature type="region of interest" description="Disordered" evidence="1">
    <location>
        <begin position="21"/>
        <end position="113"/>
    </location>
</feature>
<dbReference type="PANTHER" id="PTHR42101:SF1">
    <property type="entry name" value="LOW TEMPERATURE REQUIREMENT A"/>
    <property type="match status" value="1"/>
</dbReference>
<evidence type="ECO:0000313" key="3">
    <source>
        <dbReference type="EMBL" id="KAB5589749.1"/>
    </source>
</evidence>
<feature type="compositionally biased region" description="Low complexity" evidence="1">
    <location>
        <begin position="30"/>
        <end position="40"/>
    </location>
</feature>
<evidence type="ECO:0008006" key="5">
    <source>
        <dbReference type="Google" id="ProtNLM"/>
    </source>
</evidence>
<accession>A0A5N5QDR1</accession>
<dbReference type="AlphaFoldDB" id="A0A5N5QDR1"/>
<proteinExistence type="predicted"/>
<dbReference type="OrthoDB" id="3177213at2759"/>
<dbReference type="PANTHER" id="PTHR42101">
    <property type="entry name" value="CHROMOSOME 16, WHOLE GENOME SHOTGUN SEQUENCE"/>
    <property type="match status" value="1"/>
</dbReference>
<evidence type="ECO:0000313" key="4">
    <source>
        <dbReference type="Proteomes" id="UP000383932"/>
    </source>
</evidence>
<feature type="transmembrane region" description="Helical" evidence="2">
    <location>
        <begin position="683"/>
        <end position="703"/>
    </location>
</feature>
<name>A0A5N5QDR1_9AGAM</name>
<keyword evidence="2" id="KW-0472">Membrane</keyword>
<evidence type="ECO:0000256" key="1">
    <source>
        <dbReference type="SAM" id="MobiDB-lite"/>
    </source>
</evidence>
<organism evidence="3 4">
    <name type="scientific">Ceratobasidium theobromae</name>
    <dbReference type="NCBI Taxonomy" id="1582974"/>
    <lineage>
        <taxon>Eukaryota</taxon>
        <taxon>Fungi</taxon>
        <taxon>Dikarya</taxon>
        <taxon>Basidiomycota</taxon>
        <taxon>Agaricomycotina</taxon>
        <taxon>Agaricomycetes</taxon>
        <taxon>Cantharellales</taxon>
        <taxon>Ceratobasidiaceae</taxon>
        <taxon>Ceratobasidium</taxon>
    </lineage>
</organism>
<feature type="transmembrane region" description="Helical" evidence="2">
    <location>
        <begin position="180"/>
        <end position="200"/>
    </location>
</feature>
<keyword evidence="4" id="KW-1185">Reference proteome</keyword>
<dbReference type="EMBL" id="SSOP01000233">
    <property type="protein sequence ID" value="KAB5589749.1"/>
    <property type="molecule type" value="Genomic_DNA"/>
</dbReference>
<feature type="transmembrane region" description="Helical" evidence="2">
    <location>
        <begin position="149"/>
        <end position="168"/>
    </location>
</feature>
<dbReference type="Proteomes" id="UP000383932">
    <property type="component" value="Unassembled WGS sequence"/>
</dbReference>
<feature type="transmembrane region" description="Helical" evidence="2">
    <location>
        <begin position="294"/>
        <end position="316"/>
    </location>
</feature>
<feature type="transmembrane region" description="Helical" evidence="2">
    <location>
        <begin position="397"/>
        <end position="417"/>
    </location>
</feature>
<comment type="caution">
    <text evidence="3">The sequence shown here is derived from an EMBL/GenBank/DDBJ whole genome shotgun (WGS) entry which is preliminary data.</text>
</comment>
<feature type="transmembrane region" description="Helical" evidence="2">
    <location>
        <begin position="460"/>
        <end position="485"/>
    </location>
</feature>
<feature type="transmembrane region" description="Helical" evidence="2">
    <location>
        <begin position="653"/>
        <end position="671"/>
    </location>
</feature>
<feature type="transmembrane region" description="Helical" evidence="2">
    <location>
        <begin position="328"/>
        <end position="347"/>
    </location>
</feature>
<feature type="transmembrane region" description="Helical" evidence="2">
    <location>
        <begin position="723"/>
        <end position="748"/>
    </location>
</feature>
<keyword evidence="2" id="KW-1133">Transmembrane helix</keyword>
<reference evidence="3 4" key="1">
    <citation type="journal article" date="2019" name="Fungal Biol. Biotechnol.">
        <title>Draft genome sequence of fastidious pathogen Ceratobasidium theobromae, which causes vascular-streak dieback in Theobroma cacao.</title>
        <authorList>
            <person name="Ali S.S."/>
            <person name="Asman A."/>
            <person name="Shao J."/>
            <person name="Firmansyah A.P."/>
            <person name="Susilo A.W."/>
            <person name="Rosmana A."/>
            <person name="McMahon P."/>
            <person name="Junaid M."/>
            <person name="Guest D."/>
            <person name="Kheng T.Y."/>
            <person name="Meinhardt L.W."/>
            <person name="Bailey B.A."/>
        </authorList>
    </citation>
    <scope>NUCLEOTIDE SEQUENCE [LARGE SCALE GENOMIC DNA]</scope>
    <source>
        <strain evidence="3 4">CT2</strain>
    </source>
</reference>
<feature type="transmembrane region" description="Helical" evidence="2">
    <location>
        <begin position="429"/>
        <end position="448"/>
    </location>
</feature>
<sequence>MDSPPHTPLRPVNADVRVCTCNCSHKDSGSGETESSSQSGHQWRPLTRNPFALPKNKDPATPIAHPRLDKEDDDDDDEKPLLEDRSPPISPAKPIQGFQSTTAKAKAEEPQQLLNPGPTWVNLFYDLAWTATFSSLTQNGKFNDVWDTVSYIAFFVVVWWIWASQALYNINFYTDDWFHLAYIFLQMVIFGMLAATTRGYDVTTYIMRSPGEETLVPEPVGEITPERHEAIMVADLSMDVIAASILISRALFLIQHLRGQLPHNQPFVLPEGGLVLAYAWRTVRQSGHTHRVPWKLYIIPFGLMVSVTSCTLAWVVASSKYGKTTTGAQLKFVFWSISLFAEIFSHIRMSRVSWYRSRFVWQRQSSSGLRRLEAGGVASQVRELPIPRSNFNLYERLEAITTIILGEGLNGIAGSLYSVISAPAFHGPIVANVACAAFIAYFLAYFYFEGPTNYTNIKDSAWLQVFSLMLHLPLLLCIVLLLVAVKNQFLLTSIISTAFGEKGGVDGCYKALYELVNGGFTTAIKTDQTIVDKLIHYRITWSDEYDKLLGIMTKNGTISYEPGSGTNEQLDQVWAWYMRTSLEIVTNVYGNFMGGKDNIPSEVQKMVVDFNQNSTWPQFDHDWSSGSDDLPLQSRYREIITDLLRSNIEGARYITALAGLILILLAGLNLAQAKLRPRFRYGAIISRVLMGLILISLLLLNVGKDQSLWASTADQPLVFRWIFSYWVLPTIAIAYGVEFLIEAVLAWLTAVDTERTATATRESLGRVAWRSIAHAFKRLNPFA</sequence>
<gene>
    <name evidence="3" type="ORF">CTheo_6804</name>
</gene>
<protein>
    <recommendedName>
        <fullName evidence="5">Transmembrane protein</fullName>
    </recommendedName>
</protein>
<evidence type="ECO:0000256" key="2">
    <source>
        <dbReference type="SAM" id="Phobius"/>
    </source>
</evidence>